<gene>
    <name evidence="6" type="ORF">IBL26_20880</name>
</gene>
<evidence type="ECO:0000256" key="4">
    <source>
        <dbReference type="SAM" id="SignalP"/>
    </source>
</evidence>
<proteinExistence type="inferred from homology"/>
<dbReference type="PANTHER" id="PTHR30290:SF38">
    <property type="entry name" value="D,D-DIPEPTIDE-BINDING PERIPLASMIC PROTEIN DDPA-RELATED"/>
    <property type="match status" value="1"/>
</dbReference>
<dbReference type="PROSITE" id="PS01040">
    <property type="entry name" value="SBP_BACTERIAL_5"/>
    <property type="match status" value="1"/>
</dbReference>
<keyword evidence="7" id="KW-1185">Reference proteome</keyword>
<comment type="caution">
    <text evidence="6">The sequence shown here is derived from an EMBL/GenBank/DDBJ whole genome shotgun (WGS) entry which is preliminary data.</text>
</comment>
<dbReference type="SUPFAM" id="SSF53850">
    <property type="entry name" value="Periplasmic binding protein-like II"/>
    <property type="match status" value="1"/>
</dbReference>
<evidence type="ECO:0000256" key="2">
    <source>
        <dbReference type="ARBA" id="ARBA00005695"/>
    </source>
</evidence>
<reference evidence="6 7" key="1">
    <citation type="journal article" date="2013" name="Int. J. Syst. Evol. Microbiol.">
        <title>Roseomonas aerophila sp. nov., isolated from air.</title>
        <authorList>
            <person name="Kim S.J."/>
            <person name="Weon H.Y."/>
            <person name="Ahn J.H."/>
            <person name="Hong S.B."/>
            <person name="Seok S.J."/>
            <person name="Whang K.S."/>
            <person name="Kwon S.W."/>
        </authorList>
    </citation>
    <scope>NUCLEOTIDE SEQUENCE [LARGE SCALE GENOMIC DNA]</scope>
    <source>
        <strain evidence="6 7">NBRC 108923</strain>
    </source>
</reference>
<dbReference type="RefSeq" id="WP_187786452.1">
    <property type="nucleotide sequence ID" value="NZ_JACTVA010000051.1"/>
</dbReference>
<name>A0ABR7RSE2_9PROT</name>
<dbReference type="Gene3D" id="3.40.190.10">
    <property type="entry name" value="Periplasmic binding protein-like II"/>
    <property type="match status" value="1"/>
</dbReference>
<sequence>MRLPTTPPIRRRTLLGAAAAASFATPRLARAQGSNLLRFVPQADLAVLDPIFSTATVTTNHAFMVFDTLYGLDAQYQPHPQMVAGHEVSDDNKTWVLTLRDGLKFHDGEPVRAKDCVASIRRWGSRDMYGQEVLSVADEIVAVDDRTIRFRFKRPFPTLPAALGKVGASLCIIMPERLAATPSSQQVTEMIGSGPYRFVTNERLAGARVVYARNEQYVPRPDGTPDRTAGPKRANFERVEWHIIPDQSTAAAALMNGEIDWIESTSSDIAPMLSRNRQVKVAYGDDFYSTILRFNHLQAPFNNPAIRRALLGGINQEDMMQAAYGTDPQAWKAGVGCFSSDSPLANDAGLDVLKGPRDMAKVKRDLAAAGYNGERVVMLQAEDYPTLRALAEVSAHVMREAGMNVDSQSGDWGTISQRRSSREPVEKGGWSAFCTGLSTTIDPAGHLALRTNGARAWFGWPDNAKIEALRQDWFAAPDLAAQKQIARALQTEVMQDVPYVPLGEYRRLQAYRSNLTDMAMGQAVFWNIKRAG</sequence>
<evidence type="ECO:0000256" key="1">
    <source>
        <dbReference type="ARBA" id="ARBA00004418"/>
    </source>
</evidence>
<evidence type="ECO:0000313" key="6">
    <source>
        <dbReference type="EMBL" id="MBC9209313.1"/>
    </source>
</evidence>
<dbReference type="Gene3D" id="3.10.105.10">
    <property type="entry name" value="Dipeptide-binding Protein, Domain 3"/>
    <property type="match status" value="1"/>
</dbReference>
<keyword evidence="3 4" id="KW-0732">Signal</keyword>
<comment type="subcellular location">
    <subcellularLocation>
        <location evidence="1">Periplasm</location>
    </subcellularLocation>
</comment>
<evidence type="ECO:0000256" key="3">
    <source>
        <dbReference type="ARBA" id="ARBA00022729"/>
    </source>
</evidence>
<dbReference type="InterPro" id="IPR030678">
    <property type="entry name" value="Peptide/Ni-bd"/>
</dbReference>
<accession>A0ABR7RSE2</accession>
<dbReference type="Gene3D" id="3.90.76.10">
    <property type="entry name" value="Dipeptide-binding Protein, Domain 1"/>
    <property type="match status" value="1"/>
</dbReference>
<organism evidence="6 7">
    <name type="scientific">Teichococcus aerophilus</name>
    <dbReference type="NCBI Taxonomy" id="1224513"/>
    <lineage>
        <taxon>Bacteria</taxon>
        <taxon>Pseudomonadati</taxon>
        <taxon>Pseudomonadota</taxon>
        <taxon>Alphaproteobacteria</taxon>
        <taxon>Acetobacterales</taxon>
        <taxon>Roseomonadaceae</taxon>
        <taxon>Roseomonas</taxon>
    </lineage>
</organism>
<dbReference type="InterPro" id="IPR000914">
    <property type="entry name" value="SBP_5_dom"/>
</dbReference>
<dbReference type="PIRSF" id="PIRSF002741">
    <property type="entry name" value="MppA"/>
    <property type="match status" value="1"/>
</dbReference>
<dbReference type="Proteomes" id="UP000626026">
    <property type="component" value="Unassembled WGS sequence"/>
</dbReference>
<comment type="similarity">
    <text evidence="2">Belongs to the bacterial solute-binding protein 5 family.</text>
</comment>
<feature type="chain" id="PRO_5047327230" evidence="4">
    <location>
        <begin position="32"/>
        <end position="532"/>
    </location>
</feature>
<dbReference type="PANTHER" id="PTHR30290">
    <property type="entry name" value="PERIPLASMIC BINDING COMPONENT OF ABC TRANSPORTER"/>
    <property type="match status" value="1"/>
</dbReference>
<evidence type="ECO:0000313" key="7">
    <source>
        <dbReference type="Proteomes" id="UP000626026"/>
    </source>
</evidence>
<feature type="signal peptide" evidence="4">
    <location>
        <begin position="1"/>
        <end position="31"/>
    </location>
</feature>
<dbReference type="CDD" id="cd08502">
    <property type="entry name" value="PBP2_NikA_DppA_OppA_like_16"/>
    <property type="match status" value="1"/>
</dbReference>
<dbReference type="EMBL" id="JACTVA010000051">
    <property type="protein sequence ID" value="MBC9209313.1"/>
    <property type="molecule type" value="Genomic_DNA"/>
</dbReference>
<dbReference type="Pfam" id="PF00496">
    <property type="entry name" value="SBP_bac_5"/>
    <property type="match status" value="1"/>
</dbReference>
<dbReference type="InterPro" id="IPR023765">
    <property type="entry name" value="SBP_5_CS"/>
</dbReference>
<evidence type="ECO:0000259" key="5">
    <source>
        <dbReference type="Pfam" id="PF00496"/>
    </source>
</evidence>
<feature type="domain" description="Solute-binding protein family 5" evidence="5">
    <location>
        <begin position="78"/>
        <end position="439"/>
    </location>
</feature>
<dbReference type="InterPro" id="IPR039424">
    <property type="entry name" value="SBP_5"/>
</dbReference>
<protein>
    <submittedName>
        <fullName evidence="6">ABC transporter substrate-binding protein</fullName>
    </submittedName>
</protein>